<dbReference type="RefSeq" id="WP_013041934.1">
    <property type="nucleotide sequence ID" value="NC_014008.1"/>
</dbReference>
<dbReference type="STRING" id="583355.Caka_0181"/>
<dbReference type="Gene3D" id="2.30.30.40">
    <property type="entry name" value="SH3 Domains"/>
    <property type="match status" value="1"/>
</dbReference>
<dbReference type="InterPro" id="IPR002545">
    <property type="entry name" value="CheW-lke_dom"/>
</dbReference>
<dbReference type="Gene3D" id="2.40.50.180">
    <property type="entry name" value="CheA-289, Domain 4"/>
    <property type="match status" value="1"/>
</dbReference>
<dbReference type="KEGG" id="caa:Caka_0181"/>
<dbReference type="GO" id="GO:0006935">
    <property type="term" value="P:chemotaxis"/>
    <property type="evidence" value="ECO:0007669"/>
    <property type="project" value="InterPro"/>
</dbReference>
<dbReference type="OrthoDB" id="3291462at2"/>
<dbReference type="PANTHER" id="PTHR22617">
    <property type="entry name" value="CHEMOTAXIS SENSOR HISTIDINE KINASE-RELATED"/>
    <property type="match status" value="1"/>
</dbReference>
<dbReference type="GO" id="GO:0007165">
    <property type="term" value="P:signal transduction"/>
    <property type="evidence" value="ECO:0007669"/>
    <property type="project" value="InterPro"/>
</dbReference>
<dbReference type="HOGENOM" id="CLU_1746522_0_0_0"/>
<dbReference type="InterPro" id="IPR036061">
    <property type="entry name" value="CheW-like_dom_sf"/>
</dbReference>
<dbReference type="GO" id="GO:0005829">
    <property type="term" value="C:cytosol"/>
    <property type="evidence" value="ECO:0007669"/>
    <property type="project" value="TreeGrafter"/>
</dbReference>
<name>D5ELN3_CORAD</name>
<dbReference type="PROSITE" id="PS50851">
    <property type="entry name" value="CHEW"/>
    <property type="match status" value="1"/>
</dbReference>
<dbReference type="PANTHER" id="PTHR22617:SF23">
    <property type="entry name" value="CHEMOTAXIS PROTEIN CHEW"/>
    <property type="match status" value="1"/>
</dbReference>
<dbReference type="SUPFAM" id="SSF50341">
    <property type="entry name" value="CheW-like"/>
    <property type="match status" value="1"/>
</dbReference>
<dbReference type="Proteomes" id="UP000000925">
    <property type="component" value="Chromosome"/>
</dbReference>
<dbReference type="AlphaFoldDB" id="D5ELN3"/>
<feature type="domain" description="CheW-like" evidence="1">
    <location>
        <begin position="8"/>
        <end position="146"/>
    </location>
</feature>
<evidence type="ECO:0000259" key="1">
    <source>
        <dbReference type="PROSITE" id="PS50851"/>
    </source>
</evidence>
<gene>
    <name evidence="2" type="ordered locus">Caka_0181</name>
</gene>
<dbReference type="SMART" id="SM00260">
    <property type="entry name" value="CheW"/>
    <property type="match status" value="1"/>
</dbReference>
<evidence type="ECO:0000313" key="3">
    <source>
        <dbReference type="Proteomes" id="UP000000925"/>
    </source>
</evidence>
<accession>D5ELN3</accession>
<proteinExistence type="predicted"/>
<protein>
    <submittedName>
        <fullName evidence="2">CheW protein</fullName>
    </submittedName>
</protein>
<keyword evidence="3" id="KW-1185">Reference proteome</keyword>
<dbReference type="Pfam" id="PF01584">
    <property type="entry name" value="CheW"/>
    <property type="match status" value="1"/>
</dbReference>
<sequence length="149" mass="16596">MNTAESKRSTYFVGQRGNQYFGFNAQHVSESFTYDCVAKLPGARPEVVGVVNLRNTVLPVLLPDRWLLTEPRSHDPLKPLAVLSHQKTQLAIQLDSITGVYTAPQESHHPHPYQSETGYFSHLVTLHDGLILTAIDVPSLLQEINHLSA</sequence>
<dbReference type="EMBL" id="CP001998">
    <property type="protein sequence ID" value="ADE53208.1"/>
    <property type="molecule type" value="Genomic_DNA"/>
</dbReference>
<dbReference type="eggNOG" id="COG0835">
    <property type="taxonomic scope" value="Bacteria"/>
</dbReference>
<dbReference type="InterPro" id="IPR039315">
    <property type="entry name" value="CheW"/>
</dbReference>
<evidence type="ECO:0000313" key="2">
    <source>
        <dbReference type="EMBL" id="ADE53208.1"/>
    </source>
</evidence>
<reference evidence="2 3" key="1">
    <citation type="journal article" date="2010" name="Stand. Genomic Sci.">
        <title>Complete genome sequence of Coraliomargarita akajimensis type strain (04OKA010-24).</title>
        <authorList>
            <person name="Mavromatis K."/>
            <person name="Abt B."/>
            <person name="Brambilla E."/>
            <person name="Lapidus A."/>
            <person name="Copeland A."/>
            <person name="Deshpande S."/>
            <person name="Nolan M."/>
            <person name="Lucas S."/>
            <person name="Tice H."/>
            <person name="Cheng J.F."/>
            <person name="Han C."/>
            <person name="Detter J.C."/>
            <person name="Woyke T."/>
            <person name="Goodwin L."/>
            <person name="Pitluck S."/>
            <person name="Held B."/>
            <person name="Brettin T."/>
            <person name="Tapia R."/>
            <person name="Ivanova N."/>
            <person name="Mikhailova N."/>
            <person name="Pati A."/>
            <person name="Liolios K."/>
            <person name="Chen A."/>
            <person name="Palaniappan K."/>
            <person name="Land M."/>
            <person name="Hauser L."/>
            <person name="Chang Y.J."/>
            <person name="Jeffries C.D."/>
            <person name="Rohde M."/>
            <person name="Goker M."/>
            <person name="Bristow J."/>
            <person name="Eisen J.A."/>
            <person name="Markowitz V."/>
            <person name="Hugenholtz P."/>
            <person name="Klenk H.P."/>
            <person name="Kyrpides N.C."/>
        </authorList>
    </citation>
    <scope>NUCLEOTIDE SEQUENCE [LARGE SCALE GENOMIC DNA]</scope>
    <source>
        <strain evidence="3">DSM 45221 / IAM 15411 / JCM 23193 / KCTC 12865</strain>
    </source>
</reference>
<organism evidence="2 3">
    <name type="scientific">Coraliomargarita akajimensis (strain DSM 45221 / IAM 15411 / JCM 23193 / KCTC 12865 / 04OKA010-24)</name>
    <dbReference type="NCBI Taxonomy" id="583355"/>
    <lineage>
        <taxon>Bacteria</taxon>
        <taxon>Pseudomonadati</taxon>
        <taxon>Verrucomicrobiota</taxon>
        <taxon>Opitutia</taxon>
        <taxon>Puniceicoccales</taxon>
        <taxon>Coraliomargaritaceae</taxon>
        <taxon>Coraliomargarita</taxon>
    </lineage>
</organism>